<feature type="transmembrane region" description="Helical" evidence="8">
    <location>
        <begin position="603"/>
        <end position="622"/>
    </location>
</feature>
<protein>
    <recommendedName>
        <fullName evidence="8">Solute carrier organic anion transporter family member</fullName>
    </recommendedName>
</protein>
<comment type="similarity">
    <text evidence="2 8">Belongs to the organo anion transporter (TC 2.A.60) family.</text>
</comment>
<dbReference type="GO" id="GO:0015347">
    <property type="term" value="F:sodium-independent organic anion transmembrane transporter activity"/>
    <property type="evidence" value="ECO:0007669"/>
    <property type="project" value="TreeGrafter"/>
</dbReference>
<name>A0A7R8XEC1_9CRUS</name>
<evidence type="ECO:0000256" key="3">
    <source>
        <dbReference type="ARBA" id="ARBA00022475"/>
    </source>
</evidence>
<dbReference type="SUPFAM" id="SSF103473">
    <property type="entry name" value="MFS general substrate transporter"/>
    <property type="match status" value="1"/>
</dbReference>
<dbReference type="InterPro" id="IPR004156">
    <property type="entry name" value="OATP"/>
</dbReference>
<keyword evidence="11" id="KW-1185">Reference proteome</keyword>
<keyword evidence="7" id="KW-1015">Disulfide bond</keyword>
<dbReference type="GO" id="GO:0006811">
    <property type="term" value="P:monoatomic ion transport"/>
    <property type="evidence" value="ECO:0007669"/>
    <property type="project" value="UniProtKB-KW"/>
</dbReference>
<feature type="domain" description="Kazal-like" evidence="9">
    <location>
        <begin position="489"/>
        <end position="543"/>
    </location>
</feature>
<keyword evidence="4 8" id="KW-0812">Transmembrane</keyword>
<keyword evidence="8" id="KW-0813">Transport</keyword>
<dbReference type="OrthoDB" id="5062115at2759"/>
<evidence type="ECO:0000256" key="5">
    <source>
        <dbReference type="ARBA" id="ARBA00022989"/>
    </source>
</evidence>
<keyword evidence="5 8" id="KW-1133">Transmembrane helix</keyword>
<feature type="transmembrane region" description="Helical" evidence="8">
    <location>
        <begin position="143"/>
        <end position="160"/>
    </location>
</feature>
<dbReference type="AlphaFoldDB" id="A0A7R8XEC1"/>
<dbReference type="InterPro" id="IPR002350">
    <property type="entry name" value="Kazal_dom"/>
</dbReference>
<comment type="subcellular location">
    <subcellularLocation>
        <location evidence="1 8">Cell membrane</location>
        <topology evidence="1 8">Multi-pass membrane protein</topology>
    </subcellularLocation>
</comment>
<feature type="transmembrane region" description="Helical" evidence="8">
    <location>
        <begin position="295"/>
        <end position="321"/>
    </location>
</feature>
<evidence type="ECO:0000256" key="2">
    <source>
        <dbReference type="ARBA" id="ARBA00009657"/>
    </source>
</evidence>
<sequence>MIDLLGGPAVKESEDDSGGPCGVCGLEPQCLQSYRSPPWVLFWLCCASFLQGECIRCFKAEVLSRGMAVNGLVNVVISTLERRFQLSSKESGLIASFYDIGYFFCAIPITYYGGTKYQYYACKKLHCYHQFFLGRPGASKPRYLALGILLLGLGSLIWTLPHFLTEQYTGNGEESDVRFGCIPLQPSVCLRKEDINGTMALTHMGRDDRLANFRFVFFFAQFMIGCGATPLYTLGVTFLDEITSTANSAVYLGTFYSMAVVGPAVGFLLGGQTLKLHTDISMYEAEKLGLTPNNTLWVGAWWVGFLVCAVLSVIIAIPIMAFPDDLPGKKAIQVHKVDEVHQGYGVEEANTLDFSWSTDFPRHLRILLTNPTFIFINFAAASDGLLLAGFSTFLPKYIENQFRLSASLAALLMGSITIPSGGGGTFIGGYVIKRFDLRCASIIKLCAVATLLTGLCSFLFLLDCPNVEYTGYNVGYLHPVNKSLRQPVDGLQDQCNTHCANCLDSKFDPICGADEVMYYSPCYAGCREERRDTDNLKVYESCDCLGIKNSEQFYQRQLKNSTGETSMEAVGELCPSKCSYLPFYMVGLFMVIALTFFDSQPGIAATLSIQLHGALIMALLFIRCVPRNQRSLALGIQWVKIRLLGTIPAPVIFGTIMDLSCTLWQKSNDDGSCRAYDNFWISRQDFLT</sequence>
<dbReference type="SUPFAM" id="SSF100895">
    <property type="entry name" value="Kazal-type serine protease inhibitors"/>
    <property type="match status" value="1"/>
</dbReference>
<reference evidence="10" key="1">
    <citation type="submission" date="2020-11" db="EMBL/GenBank/DDBJ databases">
        <authorList>
            <person name="Tran Van P."/>
        </authorList>
    </citation>
    <scope>NUCLEOTIDE SEQUENCE</scope>
</reference>
<dbReference type="Pfam" id="PF03137">
    <property type="entry name" value="OATP"/>
    <property type="match status" value="2"/>
</dbReference>
<dbReference type="NCBIfam" id="TIGR00805">
    <property type="entry name" value="oat"/>
    <property type="match status" value="1"/>
</dbReference>
<dbReference type="EMBL" id="LR900581">
    <property type="protein sequence ID" value="CAD7246187.1"/>
    <property type="molecule type" value="Genomic_DNA"/>
</dbReference>
<organism evidence="10">
    <name type="scientific">Darwinula stevensoni</name>
    <dbReference type="NCBI Taxonomy" id="69355"/>
    <lineage>
        <taxon>Eukaryota</taxon>
        <taxon>Metazoa</taxon>
        <taxon>Ecdysozoa</taxon>
        <taxon>Arthropoda</taxon>
        <taxon>Crustacea</taxon>
        <taxon>Oligostraca</taxon>
        <taxon>Ostracoda</taxon>
        <taxon>Podocopa</taxon>
        <taxon>Podocopida</taxon>
        <taxon>Darwinulocopina</taxon>
        <taxon>Darwinuloidea</taxon>
        <taxon>Darwinulidae</taxon>
        <taxon>Darwinula</taxon>
    </lineage>
</organism>
<evidence type="ECO:0000256" key="8">
    <source>
        <dbReference type="RuleBase" id="RU362056"/>
    </source>
</evidence>
<evidence type="ECO:0000259" key="9">
    <source>
        <dbReference type="PROSITE" id="PS51465"/>
    </source>
</evidence>
<keyword evidence="3" id="KW-1003">Cell membrane</keyword>
<feature type="transmembrane region" description="Helical" evidence="8">
    <location>
        <begin position="215"/>
        <end position="235"/>
    </location>
</feature>
<dbReference type="PANTHER" id="PTHR11388:SF100">
    <property type="entry name" value="SOLUTE CARRIER ORGANIC ANION TRANSPORTER FAMILY MEMBER 4A1"/>
    <property type="match status" value="1"/>
</dbReference>
<dbReference type="Proteomes" id="UP000677054">
    <property type="component" value="Unassembled WGS sequence"/>
</dbReference>
<keyword evidence="6 8" id="KW-0472">Membrane</keyword>
<dbReference type="PROSITE" id="PS51465">
    <property type="entry name" value="KAZAL_2"/>
    <property type="match status" value="1"/>
</dbReference>
<dbReference type="Pfam" id="PF07648">
    <property type="entry name" value="Kazal_2"/>
    <property type="match status" value="1"/>
</dbReference>
<evidence type="ECO:0000256" key="7">
    <source>
        <dbReference type="ARBA" id="ARBA00023157"/>
    </source>
</evidence>
<gene>
    <name evidence="10" type="ORF">DSTB1V02_LOCUS6044</name>
</gene>
<accession>A0A7R8XEC1</accession>
<evidence type="ECO:0000256" key="1">
    <source>
        <dbReference type="ARBA" id="ARBA00004651"/>
    </source>
</evidence>
<evidence type="ECO:0000256" key="4">
    <source>
        <dbReference type="ARBA" id="ARBA00022692"/>
    </source>
</evidence>
<feature type="transmembrane region" description="Helical" evidence="8">
    <location>
        <begin position="255"/>
        <end position="274"/>
    </location>
</feature>
<feature type="transmembrane region" description="Helical" evidence="8">
    <location>
        <begin position="373"/>
        <end position="394"/>
    </location>
</feature>
<keyword evidence="8" id="KW-0406">Ion transport</keyword>
<dbReference type="GO" id="GO:0016323">
    <property type="term" value="C:basolateral plasma membrane"/>
    <property type="evidence" value="ECO:0007669"/>
    <property type="project" value="TreeGrafter"/>
</dbReference>
<dbReference type="InterPro" id="IPR036058">
    <property type="entry name" value="Kazal_dom_sf"/>
</dbReference>
<evidence type="ECO:0000256" key="6">
    <source>
        <dbReference type="ARBA" id="ARBA00023136"/>
    </source>
</evidence>
<feature type="transmembrane region" description="Helical" evidence="8">
    <location>
        <begin position="406"/>
        <end position="430"/>
    </location>
</feature>
<evidence type="ECO:0000313" key="11">
    <source>
        <dbReference type="Proteomes" id="UP000677054"/>
    </source>
</evidence>
<dbReference type="PANTHER" id="PTHR11388">
    <property type="entry name" value="ORGANIC ANION TRANSPORTER"/>
    <property type="match status" value="1"/>
</dbReference>
<dbReference type="EMBL" id="CAJPEV010001064">
    <property type="protein sequence ID" value="CAG0890478.1"/>
    <property type="molecule type" value="Genomic_DNA"/>
</dbReference>
<feature type="transmembrane region" description="Helical" evidence="8">
    <location>
        <begin position="442"/>
        <end position="462"/>
    </location>
</feature>
<comment type="caution">
    <text evidence="8">Lacks conserved residue(s) required for the propagation of feature annotation.</text>
</comment>
<dbReference type="InterPro" id="IPR036259">
    <property type="entry name" value="MFS_trans_sf"/>
</dbReference>
<dbReference type="Gene3D" id="1.20.1250.20">
    <property type="entry name" value="MFS general substrate transporter like domains"/>
    <property type="match status" value="1"/>
</dbReference>
<evidence type="ECO:0000313" key="10">
    <source>
        <dbReference type="EMBL" id="CAD7246187.1"/>
    </source>
</evidence>
<proteinExistence type="inferred from homology"/>
<feature type="transmembrane region" description="Helical" evidence="8">
    <location>
        <begin position="92"/>
        <end position="111"/>
    </location>
</feature>
<dbReference type="GO" id="GO:0043252">
    <property type="term" value="P:sodium-independent organic anion transport"/>
    <property type="evidence" value="ECO:0007669"/>
    <property type="project" value="TreeGrafter"/>
</dbReference>